<proteinExistence type="predicted"/>
<dbReference type="PANTHER" id="PTHR34615">
    <property type="entry name" value="PX DOMAIN-CONTAINING PROTEIN"/>
    <property type="match status" value="1"/>
</dbReference>
<dbReference type="Pfam" id="PF13359">
    <property type="entry name" value="DDE_Tnp_4"/>
    <property type="match status" value="1"/>
</dbReference>
<organism evidence="4 5">
    <name type="scientific">Pocillopora meandrina</name>
    <dbReference type="NCBI Taxonomy" id="46732"/>
    <lineage>
        <taxon>Eukaryota</taxon>
        <taxon>Metazoa</taxon>
        <taxon>Cnidaria</taxon>
        <taxon>Anthozoa</taxon>
        <taxon>Hexacorallia</taxon>
        <taxon>Scleractinia</taxon>
        <taxon>Astrocoeniina</taxon>
        <taxon>Pocilloporidae</taxon>
        <taxon>Pocillopora</taxon>
    </lineage>
</organism>
<evidence type="ECO:0000313" key="4">
    <source>
        <dbReference type="EMBL" id="CAH3147117.1"/>
    </source>
</evidence>
<accession>A0AAU9XGP3</accession>
<evidence type="ECO:0000256" key="2">
    <source>
        <dbReference type="ARBA" id="ARBA00022723"/>
    </source>
</evidence>
<gene>
    <name evidence="4" type="ORF">PMEA_00023296</name>
</gene>
<dbReference type="EMBL" id="CALNXJ010000042">
    <property type="protein sequence ID" value="CAH3147117.1"/>
    <property type="molecule type" value="Genomic_DNA"/>
</dbReference>
<comment type="caution">
    <text evidence="4">The sequence shown here is derived from an EMBL/GenBank/DDBJ whole genome shotgun (WGS) entry which is preliminary data.</text>
</comment>
<comment type="cofactor">
    <cofactor evidence="1">
        <name>a divalent metal cation</name>
        <dbReference type="ChEBI" id="CHEBI:60240"/>
    </cofactor>
</comment>
<dbReference type="Proteomes" id="UP001159428">
    <property type="component" value="Unassembled WGS sequence"/>
</dbReference>
<sequence length="183" mass="20466">FPWDSYGPFDLENIDEAECKAEFRVEKRDLPTLREVLGIPPAFKCPQRTICDGMEGLCMLLKRLAYPSRYSDMITRFGRPTTVFGFVDGTVRPISKPGDMQRIVYHGHKRVHALKFQSVALPNGLIANMFGPVEGRRHDAGMLHDSGLLNDLEAYAYLATGRPCLPPKSLFSGAIPKLPPYSP</sequence>
<evidence type="ECO:0000313" key="5">
    <source>
        <dbReference type="Proteomes" id="UP001159428"/>
    </source>
</evidence>
<reference evidence="4 5" key="1">
    <citation type="submission" date="2022-05" db="EMBL/GenBank/DDBJ databases">
        <authorList>
            <consortium name="Genoscope - CEA"/>
            <person name="William W."/>
        </authorList>
    </citation>
    <scope>NUCLEOTIDE SEQUENCE [LARGE SCALE GENOMIC DNA]</scope>
</reference>
<protein>
    <recommendedName>
        <fullName evidence="3">DDE Tnp4 domain-containing protein</fullName>
    </recommendedName>
</protein>
<dbReference type="InterPro" id="IPR027806">
    <property type="entry name" value="HARBI1_dom"/>
</dbReference>
<feature type="non-terminal residue" evidence="4">
    <location>
        <position position="1"/>
    </location>
</feature>
<dbReference type="PANTHER" id="PTHR34615:SF1">
    <property type="entry name" value="PX DOMAIN-CONTAINING PROTEIN"/>
    <property type="match status" value="1"/>
</dbReference>
<evidence type="ECO:0000259" key="3">
    <source>
        <dbReference type="Pfam" id="PF13359"/>
    </source>
</evidence>
<keyword evidence="5" id="KW-1185">Reference proteome</keyword>
<name>A0AAU9XGP3_9CNID</name>
<dbReference type="AlphaFoldDB" id="A0AAU9XGP3"/>
<dbReference type="GO" id="GO:0046872">
    <property type="term" value="F:metal ion binding"/>
    <property type="evidence" value="ECO:0007669"/>
    <property type="project" value="UniProtKB-KW"/>
</dbReference>
<evidence type="ECO:0000256" key="1">
    <source>
        <dbReference type="ARBA" id="ARBA00001968"/>
    </source>
</evidence>
<feature type="domain" description="DDE Tnp4" evidence="3">
    <location>
        <begin position="87"/>
        <end position="153"/>
    </location>
</feature>
<keyword evidence="2" id="KW-0479">Metal-binding</keyword>